<feature type="transmembrane region" description="Helical" evidence="15">
    <location>
        <begin position="396"/>
        <end position="413"/>
    </location>
</feature>
<feature type="transmembrane region" description="Helical" evidence="15">
    <location>
        <begin position="554"/>
        <end position="580"/>
    </location>
</feature>
<comment type="similarity">
    <text evidence="15">Belongs to the cation transport ATPase (P-type) (TC 3.A.3) family. Type IB subfamily.</text>
</comment>
<evidence type="ECO:0000259" key="16">
    <source>
        <dbReference type="PROSITE" id="PS50846"/>
    </source>
</evidence>
<dbReference type="InterPro" id="IPR036412">
    <property type="entry name" value="HAD-like_sf"/>
</dbReference>
<dbReference type="Proteomes" id="UP000728032">
    <property type="component" value="Unassembled WGS sequence"/>
</dbReference>
<evidence type="ECO:0000256" key="6">
    <source>
        <dbReference type="ARBA" id="ARBA00022737"/>
    </source>
</evidence>
<dbReference type="InterPro" id="IPR023298">
    <property type="entry name" value="ATPase_P-typ_TM_dom_sf"/>
</dbReference>
<dbReference type="SUPFAM" id="SSF55008">
    <property type="entry name" value="HMA, heavy metal-associated domain"/>
    <property type="match status" value="3"/>
</dbReference>
<dbReference type="GO" id="GO:0016020">
    <property type="term" value="C:membrane"/>
    <property type="evidence" value="ECO:0007669"/>
    <property type="project" value="UniProtKB-SubCell"/>
</dbReference>
<feature type="transmembrane region" description="Helical" evidence="15">
    <location>
        <begin position="875"/>
        <end position="897"/>
    </location>
</feature>
<keyword evidence="13" id="KW-0406">Ion transport</keyword>
<organism evidence="17">
    <name type="scientific">Oppiella nova</name>
    <dbReference type="NCBI Taxonomy" id="334625"/>
    <lineage>
        <taxon>Eukaryota</taxon>
        <taxon>Metazoa</taxon>
        <taxon>Ecdysozoa</taxon>
        <taxon>Arthropoda</taxon>
        <taxon>Chelicerata</taxon>
        <taxon>Arachnida</taxon>
        <taxon>Acari</taxon>
        <taxon>Acariformes</taxon>
        <taxon>Sarcoptiformes</taxon>
        <taxon>Oribatida</taxon>
        <taxon>Brachypylina</taxon>
        <taxon>Oppioidea</taxon>
        <taxon>Oppiidae</taxon>
        <taxon>Oppiella</taxon>
    </lineage>
</organism>
<keyword evidence="12" id="KW-0186">Copper</keyword>
<feature type="domain" description="HMA" evidence="16">
    <location>
        <begin position="1"/>
        <end position="58"/>
    </location>
</feature>
<accession>A0A7R9QD84</accession>
<feature type="transmembrane region" description="Helical" evidence="15">
    <location>
        <begin position="360"/>
        <end position="384"/>
    </location>
</feature>
<evidence type="ECO:0000256" key="3">
    <source>
        <dbReference type="ARBA" id="ARBA00022448"/>
    </source>
</evidence>
<evidence type="ECO:0000256" key="7">
    <source>
        <dbReference type="ARBA" id="ARBA00022741"/>
    </source>
</evidence>
<evidence type="ECO:0000313" key="18">
    <source>
        <dbReference type="Proteomes" id="UP000728032"/>
    </source>
</evidence>
<dbReference type="GO" id="GO:0005524">
    <property type="term" value="F:ATP binding"/>
    <property type="evidence" value="ECO:0007669"/>
    <property type="project" value="UniProtKB-UniRule"/>
</dbReference>
<dbReference type="EC" id="7.2.2.8" evidence="2"/>
<evidence type="ECO:0000256" key="2">
    <source>
        <dbReference type="ARBA" id="ARBA00012517"/>
    </source>
</evidence>
<dbReference type="InterPro" id="IPR023214">
    <property type="entry name" value="HAD_sf"/>
</dbReference>
<dbReference type="EMBL" id="CAJPVJ010000612">
    <property type="protein sequence ID" value="CAG2162979.1"/>
    <property type="molecule type" value="Genomic_DNA"/>
</dbReference>
<evidence type="ECO:0000256" key="13">
    <source>
        <dbReference type="ARBA" id="ARBA00023065"/>
    </source>
</evidence>
<dbReference type="GO" id="GO:0016887">
    <property type="term" value="F:ATP hydrolysis activity"/>
    <property type="evidence" value="ECO:0007669"/>
    <property type="project" value="InterPro"/>
</dbReference>
<dbReference type="InterPro" id="IPR006122">
    <property type="entry name" value="HMA_Cu_ion-bd"/>
</dbReference>
<dbReference type="OrthoDB" id="432719at2759"/>
<dbReference type="PRINTS" id="PR00943">
    <property type="entry name" value="CUATPASE"/>
</dbReference>
<dbReference type="FunFam" id="3.30.70.100:FF:000001">
    <property type="entry name" value="ATPase copper transporting beta"/>
    <property type="match status" value="3"/>
</dbReference>
<dbReference type="EMBL" id="OC915437">
    <property type="protein sequence ID" value="CAD7640462.1"/>
    <property type="molecule type" value="Genomic_DNA"/>
</dbReference>
<dbReference type="CDD" id="cd02094">
    <property type="entry name" value="P-type_ATPase_Cu-like"/>
    <property type="match status" value="1"/>
</dbReference>
<gene>
    <name evidence="17" type="ORF">ONB1V03_LOCUS2563</name>
</gene>
<keyword evidence="10" id="KW-1278">Translocase</keyword>
<dbReference type="InterPro" id="IPR018303">
    <property type="entry name" value="ATPase_P-typ_P_site"/>
</dbReference>
<dbReference type="Gene3D" id="2.70.150.10">
    <property type="entry name" value="Calcium-transporting ATPase, cytoplasmic transduction domain A"/>
    <property type="match status" value="1"/>
</dbReference>
<dbReference type="InterPro" id="IPR023299">
    <property type="entry name" value="ATPase_P-typ_cyto_dom_N"/>
</dbReference>
<dbReference type="Pfam" id="PF00702">
    <property type="entry name" value="Hydrolase"/>
    <property type="match status" value="2"/>
</dbReference>
<keyword evidence="4 15" id="KW-0812">Transmembrane</keyword>
<feature type="domain" description="HMA" evidence="16">
    <location>
        <begin position="196"/>
        <end position="262"/>
    </location>
</feature>
<evidence type="ECO:0000256" key="5">
    <source>
        <dbReference type="ARBA" id="ARBA00022723"/>
    </source>
</evidence>
<evidence type="ECO:0000256" key="4">
    <source>
        <dbReference type="ARBA" id="ARBA00022692"/>
    </source>
</evidence>
<reference evidence="17" key="1">
    <citation type="submission" date="2020-11" db="EMBL/GenBank/DDBJ databases">
        <authorList>
            <person name="Tran Van P."/>
        </authorList>
    </citation>
    <scope>NUCLEOTIDE SEQUENCE</scope>
</reference>
<dbReference type="PANTHER" id="PTHR46594">
    <property type="entry name" value="P-TYPE CATION-TRANSPORTING ATPASE"/>
    <property type="match status" value="1"/>
</dbReference>
<dbReference type="GO" id="GO:0005507">
    <property type="term" value="F:copper ion binding"/>
    <property type="evidence" value="ECO:0007669"/>
    <property type="project" value="InterPro"/>
</dbReference>
<dbReference type="SUPFAM" id="SSF56784">
    <property type="entry name" value="HAD-like"/>
    <property type="match status" value="1"/>
</dbReference>
<name>A0A7R9QD84_9ACAR</name>
<dbReference type="CDD" id="cd00371">
    <property type="entry name" value="HMA"/>
    <property type="match status" value="3"/>
</dbReference>
<keyword evidence="9 15" id="KW-0067">ATP-binding</keyword>
<dbReference type="Gene3D" id="3.30.70.100">
    <property type="match status" value="3"/>
</dbReference>
<protein>
    <recommendedName>
        <fullName evidence="2">P-type Cu(+) transporter</fullName>
        <ecNumber evidence="2">7.2.2.8</ecNumber>
    </recommendedName>
</protein>
<evidence type="ECO:0000256" key="10">
    <source>
        <dbReference type="ARBA" id="ARBA00022967"/>
    </source>
</evidence>
<feature type="transmembrane region" description="Helical" evidence="15">
    <location>
        <begin position="903"/>
        <end position="923"/>
    </location>
</feature>
<dbReference type="NCBIfam" id="TIGR00003">
    <property type="entry name" value="copper ion binding protein"/>
    <property type="match status" value="3"/>
</dbReference>
<comment type="subcellular location">
    <subcellularLocation>
        <location evidence="1">Golgi apparatus</location>
        <location evidence="1">trans-Golgi network membrane</location>
        <topology evidence="1">Multi-pass membrane protein</topology>
    </subcellularLocation>
    <subcellularLocation>
        <location evidence="15">Membrane</location>
    </subcellularLocation>
</comment>
<evidence type="ECO:0000256" key="12">
    <source>
        <dbReference type="ARBA" id="ARBA00023008"/>
    </source>
</evidence>
<dbReference type="SUPFAM" id="SSF81665">
    <property type="entry name" value="Calcium ATPase, transmembrane domain M"/>
    <property type="match status" value="1"/>
</dbReference>
<evidence type="ECO:0000256" key="8">
    <source>
        <dbReference type="ARBA" id="ARBA00022796"/>
    </source>
</evidence>
<keyword evidence="14 15" id="KW-0472">Membrane</keyword>
<dbReference type="PRINTS" id="PR00119">
    <property type="entry name" value="CATATPASE"/>
</dbReference>
<feature type="non-terminal residue" evidence="17">
    <location>
        <position position="1012"/>
    </location>
</feature>
<dbReference type="FunFam" id="2.70.150.10:FF:000002">
    <property type="entry name" value="Copper-transporting ATPase 1, putative"/>
    <property type="match status" value="1"/>
</dbReference>
<keyword evidence="5 15" id="KW-0479">Metal-binding</keyword>
<keyword evidence="8" id="KW-0187">Copper transport</keyword>
<dbReference type="AlphaFoldDB" id="A0A7R9QD84"/>
<feature type="transmembrane region" description="Helical" evidence="15">
    <location>
        <begin position="600"/>
        <end position="624"/>
    </location>
</feature>
<dbReference type="PRINTS" id="PR00942">
    <property type="entry name" value="CUATPASEI"/>
</dbReference>
<keyword evidence="7 15" id="KW-0547">Nucleotide-binding</keyword>
<evidence type="ECO:0000256" key="15">
    <source>
        <dbReference type="RuleBase" id="RU362081"/>
    </source>
</evidence>
<dbReference type="Gene3D" id="3.40.1110.10">
    <property type="entry name" value="Calcium-transporting ATPase, cytoplasmic domain N"/>
    <property type="match status" value="1"/>
</dbReference>
<feature type="transmembrane region" description="Helical" evidence="15">
    <location>
        <begin position="330"/>
        <end position="348"/>
    </location>
</feature>
<dbReference type="GO" id="GO:0140581">
    <property type="term" value="F:P-type monovalent copper transporter activity"/>
    <property type="evidence" value="ECO:0007669"/>
    <property type="project" value="UniProtKB-EC"/>
</dbReference>
<dbReference type="InterPro" id="IPR017969">
    <property type="entry name" value="Heavy-metal-associated_CS"/>
</dbReference>
<dbReference type="NCBIfam" id="TIGR01525">
    <property type="entry name" value="ATPase-IB_hvy"/>
    <property type="match status" value="1"/>
</dbReference>
<dbReference type="Pfam" id="PF00122">
    <property type="entry name" value="E1-E2_ATPase"/>
    <property type="match status" value="1"/>
</dbReference>
<dbReference type="InterPro" id="IPR008250">
    <property type="entry name" value="ATPase_P-typ_transduc_dom_A_sf"/>
</dbReference>
<dbReference type="PROSITE" id="PS01047">
    <property type="entry name" value="HMA_1"/>
    <property type="match status" value="2"/>
</dbReference>
<evidence type="ECO:0000313" key="17">
    <source>
        <dbReference type="EMBL" id="CAD7640462.1"/>
    </source>
</evidence>
<dbReference type="SUPFAM" id="SSF81653">
    <property type="entry name" value="Calcium ATPase, transduction domain A"/>
    <property type="match status" value="1"/>
</dbReference>
<keyword evidence="3" id="KW-0813">Transport</keyword>
<evidence type="ECO:0000256" key="14">
    <source>
        <dbReference type="ARBA" id="ARBA00023136"/>
    </source>
</evidence>
<evidence type="ECO:0000256" key="9">
    <source>
        <dbReference type="ARBA" id="ARBA00022840"/>
    </source>
</evidence>
<feature type="domain" description="HMA" evidence="16">
    <location>
        <begin position="120"/>
        <end position="186"/>
    </location>
</feature>
<keyword evidence="18" id="KW-1185">Reference proteome</keyword>
<evidence type="ECO:0000256" key="1">
    <source>
        <dbReference type="ARBA" id="ARBA00004166"/>
    </source>
</evidence>
<dbReference type="PROSITE" id="PS50846">
    <property type="entry name" value="HMA_2"/>
    <property type="match status" value="3"/>
</dbReference>
<dbReference type="InterPro" id="IPR027256">
    <property type="entry name" value="P-typ_ATPase_IB"/>
</dbReference>
<dbReference type="GO" id="GO:0005802">
    <property type="term" value="C:trans-Golgi network"/>
    <property type="evidence" value="ECO:0007669"/>
    <property type="project" value="UniProtKB-ARBA"/>
</dbReference>
<dbReference type="Pfam" id="PF00403">
    <property type="entry name" value="HMA"/>
    <property type="match status" value="2"/>
</dbReference>
<keyword evidence="11 15" id="KW-1133">Transmembrane helix</keyword>
<proteinExistence type="inferred from homology"/>
<dbReference type="NCBIfam" id="TIGR01494">
    <property type="entry name" value="ATPase_P-type"/>
    <property type="match status" value="1"/>
</dbReference>
<sequence>MTCMSCVNNIKGVVEPMAGVRNIEIYLKENEAFLQFDSQIVSAQEIAQRIDEMGFDCKVIDKPSVNHDSPLNSVTIQTPNSEKHKKVANITSDHIVYKRPESQSKGKYSDRIGIDLNDLEKCVLKVSGMTCASCVANIERNLSKVEGIEGVLVALLSQKAEIRYDAAYVMPQQIANIVTELGYPSTVIESYQTSDGEIELRIQRMTCSSCVHKIESTIGKLAGVKSAVVSLSTNKGRFVFDPEVTGPRNIADAVNHLGFECYPITDLSMTNASYLSQKEEVKKWRNSFFFSLLFGVPSMIVMMYFMHKMSVEDNDHMMCCLLPGLSAENFFLFLLSTPVQFIGGRYFYIQAWKAIKHRMANMDVLIMLATNIAYFYSVAILLYFMAMGAHHSPRTFFETPPMLLVFISLGRWLEHIAKGKTSEALAKLMSLQATEAILVEWDSNLNRTLTEKSIDVELVQRGDYLKVVPGAKIPVDGRVVYGHSMADESLITGESLPVAKRVGSLVIGGSINQNGMIILCATHVGKDTTLSQIVKLVEEAQTSKAPIQQLADRIAGYFVPGVLFVSITTLISWILIGYYFHEVIRAYHMYQYVDISDHEVVFQFAFQCALTVLSIACPCSLGLATPTAVMVGTGVGAINGILIKGAEPLEMAHKVKCVVFDKTGTITHGTPIVTKIILFNTTKEERLSPLRYLKHLLAVIGTAENNSEHPIADAICNYVKKALEIDVFGTCDNFVSVPGFGLQCLVSNIDSITNSEWMTRNELEVSADMDLLMRQHEQCGQTAVGITRVFAEVLPSHKVKKIRQLQETGIKVAMVGDGVNDSPALAQANIGIAIANGTDVAVEAADVVLVRNDLLDVIGAIDLSRRTVRRIRLNFLFASVYNLLGIPMAAGVFLPWGIVLKPWMGSAAMALSSVSVVCSSLLLKMYKKPTKRSLETQEYLEFELMTRDLRNNTEFDDISIHRGLEDTNIPEPKGSLISANLSKVLNMMPVSSKSIIRNDKSSQPLLDSHDNP</sequence>
<dbReference type="PANTHER" id="PTHR46594:SF4">
    <property type="entry name" value="P-TYPE CATION-TRANSPORTING ATPASE"/>
    <property type="match status" value="1"/>
</dbReference>
<dbReference type="InterPro" id="IPR006121">
    <property type="entry name" value="HMA_dom"/>
</dbReference>
<feature type="transmembrane region" description="Helical" evidence="15">
    <location>
        <begin position="288"/>
        <end position="307"/>
    </location>
</feature>
<evidence type="ECO:0000256" key="11">
    <source>
        <dbReference type="ARBA" id="ARBA00022989"/>
    </source>
</evidence>
<dbReference type="PROSITE" id="PS00154">
    <property type="entry name" value="ATPASE_E1_E2"/>
    <property type="match status" value="1"/>
</dbReference>
<dbReference type="Gene3D" id="3.40.50.1000">
    <property type="entry name" value="HAD superfamily/HAD-like"/>
    <property type="match status" value="1"/>
</dbReference>
<dbReference type="InterPro" id="IPR001757">
    <property type="entry name" value="P_typ_ATPase"/>
</dbReference>
<dbReference type="InterPro" id="IPR059000">
    <property type="entry name" value="ATPase_P-type_domA"/>
</dbReference>
<dbReference type="InterPro" id="IPR036163">
    <property type="entry name" value="HMA_dom_sf"/>
</dbReference>
<keyword evidence="6" id="KW-0677">Repeat</keyword>